<evidence type="ECO:0000313" key="4">
    <source>
        <dbReference type="Proteomes" id="UP000076842"/>
    </source>
</evidence>
<protein>
    <submittedName>
        <fullName evidence="3">Uncharacterized protein</fullName>
    </submittedName>
</protein>
<keyword evidence="2" id="KW-0812">Transmembrane</keyword>
<feature type="transmembrane region" description="Helical" evidence="2">
    <location>
        <begin position="20"/>
        <end position="38"/>
    </location>
</feature>
<dbReference type="AlphaFoldDB" id="A0A165HG56"/>
<keyword evidence="2" id="KW-0472">Membrane</keyword>
<dbReference type="InterPro" id="IPR053018">
    <property type="entry name" value="Elsinochrome_Biosynth-Asso"/>
</dbReference>
<dbReference type="OrthoDB" id="3351993at2759"/>
<name>A0A165HG56_9BASI</name>
<evidence type="ECO:0000256" key="2">
    <source>
        <dbReference type="SAM" id="Phobius"/>
    </source>
</evidence>
<feature type="transmembrane region" description="Helical" evidence="2">
    <location>
        <begin position="128"/>
        <end position="147"/>
    </location>
</feature>
<dbReference type="Proteomes" id="UP000076842">
    <property type="component" value="Unassembled WGS sequence"/>
</dbReference>
<keyword evidence="2" id="KW-1133">Transmembrane helix</keyword>
<reference evidence="3 4" key="1">
    <citation type="journal article" date="2016" name="Mol. Biol. Evol.">
        <title>Comparative Genomics of Early-Diverging Mushroom-Forming Fungi Provides Insights into the Origins of Lignocellulose Decay Capabilities.</title>
        <authorList>
            <person name="Nagy L.G."/>
            <person name="Riley R."/>
            <person name="Tritt A."/>
            <person name="Adam C."/>
            <person name="Daum C."/>
            <person name="Floudas D."/>
            <person name="Sun H."/>
            <person name="Yadav J.S."/>
            <person name="Pangilinan J."/>
            <person name="Larsson K.H."/>
            <person name="Matsuura K."/>
            <person name="Barry K."/>
            <person name="Labutti K."/>
            <person name="Kuo R."/>
            <person name="Ohm R.A."/>
            <person name="Bhattacharya S.S."/>
            <person name="Shirouzu T."/>
            <person name="Yoshinaga Y."/>
            <person name="Martin F.M."/>
            <person name="Grigoriev I.V."/>
            <person name="Hibbett D.S."/>
        </authorList>
    </citation>
    <scope>NUCLEOTIDE SEQUENCE [LARGE SCALE GENOMIC DNA]</scope>
    <source>
        <strain evidence="3 4">HHB12733</strain>
    </source>
</reference>
<evidence type="ECO:0000313" key="3">
    <source>
        <dbReference type="EMBL" id="KZT59258.1"/>
    </source>
</evidence>
<accession>A0A165HG56</accession>
<evidence type="ECO:0000256" key="1">
    <source>
        <dbReference type="SAM" id="MobiDB-lite"/>
    </source>
</evidence>
<feature type="transmembrane region" description="Helical" evidence="2">
    <location>
        <begin position="86"/>
        <end position="107"/>
    </location>
</feature>
<organism evidence="3 4">
    <name type="scientific">Calocera cornea HHB12733</name>
    <dbReference type="NCBI Taxonomy" id="1353952"/>
    <lineage>
        <taxon>Eukaryota</taxon>
        <taxon>Fungi</taxon>
        <taxon>Dikarya</taxon>
        <taxon>Basidiomycota</taxon>
        <taxon>Agaricomycotina</taxon>
        <taxon>Dacrymycetes</taxon>
        <taxon>Dacrymycetales</taxon>
        <taxon>Dacrymycetaceae</taxon>
        <taxon>Calocera</taxon>
    </lineage>
</organism>
<dbReference type="PANTHER" id="PTHR37577:SF1">
    <property type="entry name" value="INTEGRAL MEMBRANE PROTEIN"/>
    <property type="match status" value="1"/>
</dbReference>
<keyword evidence="4" id="KW-1185">Reference proteome</keyword>
<proteinExistence type="predicted"/>
<dbReference type="InParanoid" id="A0A165HG56"/>
<dbReference type="EMBL" id="KV423942">
    <property type="protein sequence ID" value="KZT59258.1"/>
    <property type="molecule type" value="Genomic_DNA"/>
</dbReference>
<gene>
    <name evidence="3" type="ORF">CALCODRAFT_198945</name>
</gene>
<dbReference type="PANTHER" id="PTHR37577">
    <property type="entry name" value="INTEGRAL MEMBRANE PROTEIN"/>
    <property type="match status" value="1"/>
</dbReference>
<feature type="transmembrane region" description="Helical" evidence="2">
    <location>
        <begin position="310"/>
        <end position="329"/>
    </location>
</feature>
<feature type="region of interest" description="Disordered" evidence="1">
    <location>
        <begin position="337"/>
        <end position="391"/>
    </location>
</feature>
<feature type="transmembrane region" description="Helical" evidence="2">
    <location>
        <begin position="196"/>
        <end position="218"/>
    </location>
</feature>
<feature type="transmembrane region" description="Helical" evidence="2">
    <location>
        <begin position="50"/>
        <end position="74"/>
    </location>
</feature>
<feature type="transmembrane region" description="Helical" evidence="2">
    <location>
        <begin position="274"/>
        <end position="298"/>
    </location>
</feature>
<sequence>MESSCVIAANPEIAGIGIRVSLYVQTVLVTVPVILVSFAPKSKSGITEKLFEDLSLNIATVLVTGSAMLVSAFVQARLYDFSLYHGLIVLNLSWLNVLTVLMPISVAEMRGASGSGFRIGAVKSAPRNIGFLLYVCAIGAYGIWLAYHMSDFGSYPDCNSSVVWVVFGRSIQATAPGLRTFLLVVSSMAAFPVVNIYLLVLATLLAFFFAMIPLFGIFSLQNCFRRSRHGGREELEHVSTATTSPTQRPVWSAAAARKASTVVAASFSSNNRSLAFAGAVAVAPSIIIIASTEQLIAFNRSHVEDGEDDWTFGQILALLLLTLPLWQVVSRIWTEITGGGDDPSSTSQVDGRDETTAEWASPNALEKGETSADEQVTTSAISLPSPPLIPS</sequence>